<dbReference type="Pfam" id="PF18937">
    <property type="entry name" value="DUF5685"/>
    <property type="match status" value="1"/>
</dbReference>
<gene>
    <name evidence="1" type="ORF">GYA93_01305</name>
</gene>
<comment type="caution">
    <text evidence="1">The sequence shown here is derived from an EMBL/GenBank/DDBJ whole genome shotgun (WGS) entry which is preliminary data.</text>
</comment>
<protein>
    <submittedName>
        <fullName evidence="1">Regulator</fullName>
    </submittedName>
</protein>
<dbReference type="Proteomes" id="UP000466307">
    <property type="component" value="Unassembled WGS sequence"/>
</dbReference>
<dbReference type="RefSeq" id="WP_059036848.1">
    <property type="nucleotide sequence ID" value="NZ_JAADZU010000003.1"/>
</dbReference>
<dbReference type="InterPro" id="IPR043740">
    <property type="entry name" value="DUF5685"/>
</dbReference>
<dbReference type="EMBL" id="JAADZU010000003">
    <property type="protein sequence ID" value="NDK88226.1"/>
    <property type="molecule type" value="Genomic_DNA"/>
</dbReference>
<dbReference type="AlphaFoldDB" id="A0A7K3LIX8"/>
<sequence>MFGILTPCQHVLGDDLSAQWRAHLCGLCLTLRDGHGQATRLTTSTDAVMISILTAAQHDSPATRTAGPCPLRGMRTATVVDGSDPGAQLAATASLTLAAAKADDVVAEQHLALAPPARTRSTVASIVGRRLRRRAESGSGALDVGSVLADLSVQATVERSGLDRGVPLAELTAPTAAATARVFAATADAAGAPANRDALTEIGAHFGTIAHLLDAIDDIDADRADGSFNPLDATGTSPAAAVEDCRRMVRAIRRAYGRLELVDDRLLRAVLLDGLTQAVDRRVKALGLSRTHSCRAEWERPTTPVWPQERPDGFPEHWPYPPPFPPGRPFWQRIAPFVGNSCSGRACCTDHWNHCSDEWKPEACDGDCDCGDCGDCCDCCDCCDCN</sequence>
<reference evidence="1 2" key="1">
    <citation type="submission" date="2020-01" db="EMBL/GenBank/DDBJ databases">
        <title>Investigation of new actinobacteria for the biodesulphurisation of diesel fuel.</title>
        <authorList>
            <person name="Athi Narayanan S.M."/>
        </authorList>
    </citation>
    <scope>NUCLEOTIDE SEQUENCE [LARGE SCALE GENOMIC DNA]</scope>
    <source>
        <strain evidence="1 2">213E</strain>
    </source>
</reference>
<keyword evidence="2" id="KW-1185">Reference proteome</keyword>
<proteinExistence type="predicted"/>
<name>A0A7K3LIX8_9ACTN</name>
<evidence type="ECO:0000313" key="2">
    <source>
        <dbReference type="Proteomes" id="UP000466307"/>
    </source>
</evidence>
<evidence type="ECO:0000313" key="1">
    <source>
        <dbReference type="EMBL" id="NDK88226.1"/>
    </source>
</evidence>
<accession>A0A7K3LIX8</accession>
<organism evidence="1 2">
    <name type="scientific">Gordonia desulfuricans</name>
    <dbReference type="NCBI Taxonomy" id="89051"/>
    <lineage>
        <taxon>Bacteria</taxon>
        <taxon>Bacillati</taxon>
        <taxon>Actinomycetota</taxon>
        <taxon>Actinomycetes</taxon>
        <taxon>Mycobacteriales</taxon>
        <taxon>Gordoniaceae</taxon>
        <taxon>Gordonia</taxon>
    </lineage>
</organism>